<sequence>MKLAYTMAPGRGDTDLVLERLATDLAARGLRCSGTVQINSERDDAGPCDMDVRVLPDGPVLRISQNLGLQAKGCRLDPTALERAVGLVAANLSSDADLLIINKFGKHEAEGRGFRDVIAEALAAGVPVLVGLNALNRQAFDIFAGGLAMQLPPETASLMAWVEEVAATADELVLARETGAITSPTLGSLTAVKKSKDDAPYGSLA</sequence>
<evidence type="ECO:0000313" key="2">
    <source>
        <dbReference type="Proteomes" id="UP000198885"/>
    </source>
</evidence>
<accession>A0A1H9T911</accession>
<organism evidence="1 2">
    <name type="scientific">Tranquillimonas rosea</name>
    <dbReference type="NCBI Taxonomy" id="641238"/>
    <lineage>
        <taxon>Bacteria</taxon>
        <taxon>Pseudomonadati</taxon>
        <taxon>Pseudomonadota</taxon>
        <taxon>Alphaproteobacteria</taxon>
        <taxon>Rhodobacterales</taxon>
        <taxon>Roseobacteraceae</taxon>
        <taxon>Tranquillimonas</taxon>
    </lineage>
</organism>
<evidence type="ECO:0000313" key="1">
    <source>
        <dbReference type="EMBL" id="SER93113.1"/>
    </source>
</evidence>
<dbReference type="InterPro" id="IPR018912">
    <property type="entry name" value="DUF2478"/>
</dbReference>
<dbReference type="EMBL" id="FOGU01000004">
    <property type="protein sequence ID" value="SER93113.1"/>
    <property type="molecule type" value="Genomic_DNA"/>
</dbReference>
<name>A0A1H9T911_9RHOB</name>
<dbReference type="Proteomes" id="UP000198885">
    <property type="component" value="Unassembled WGS sequence"/>
</dbReference>
<dbReference type="OrthoDB" id="5918880at2"/>
<dbReference type="Gene3D" id="3.40.50.300">
    <property type="entry name" value="P-loop containing nucleotide triphosphate hydrolases"/>
    <property type="match status" value="1"/>
</dbReference>
<dbReference type="AlphaFoldDB" id="A0A1H9T911"/>
<dbReference type="STRING" id="641238.SAMN04490244_1047"/>
<dbReference type="Pfam" id="PF10649">
    <property type="entry name" value="DUF2478"/>
    <property type="match status" value="1"/>
</dbReference>
<reference evidence="1 2" key="1">
    <citation type="submission" date="2016-10" db="EMBL/GenBank/DDBJ databases">
        <authorList>
            <person name="de Groot N.N."/>
        </authorList>
    </citation>
    <scope>NUCLEOTIDE SEQUENCE [LARGE SCALE GENOMIC DNA]</scope>
    <source>
        <strain evidence="1 2">DSM 23042</strain>
    </source>
</reference>
<dbReference type="RefSeq" id="WP_092691079.1">
    <property type="nucleotide sequence ID" value="NZ_FOGU01000004.1"/>
</dbReference>
<dbReference type="InterPro" id="IPR027417">
    <property type="entry name" value="P-loop_NTPase"/>
</dbReference>
<protein>
    <submittedName>
        <fullName evidence="1">Nucleoside-triphosphatase THEP1</fullName>
    </submittedName>
</protein>
<gene>
    <name evidence="1" type="ORF">SAMN04490244_1047</name>
</gene>
<proteinExistence type="predicted"/>
<keyword evidence="2" id="KW-1185">Reference proteome</keyword>